<keyword evidence="6" id="KW-1185">Reference proteome</keyword>
<dbReference type="RefSeq" id="WP_146438583.1">
    <property type="nucleotide sequence ID" value="NZ_SJPL01000001.1"/>
</dbReference>
<keyword evidence="1" id="KW-0805">Transcription regulation</keyword>
<proteinExistence type="predicted"/>
<dbReference type="PANTHER" id="PTHR33164:SF101">
    <property type="entry name" value="TRANSCRIPTIONAL REPRESSOR MPRA"/>
    <property type="match status" value="1"/>
</dbReference>
<evidence type="ECO:0000313" key="6">
    <source>
        <dbReference type="Proteomes" id="UP000317238"/>
    </source>
</evidence>
<gene>
    <name evidence="5" type="primary">mhqR</name>
    <name evidence="5" type="ORF">Pan14r_12060</name>
</gene>
<organism evidence="5 6">
    <name type="scientific">Crateriforma conspicua</name>
    <dbReference type="NCBI Taxonomy" id="2527996"/>
    <lineage>
        <taxon>Bacteria</taxon>
        <taxon>Pseudomonadati</taxon>
        <taxon>Planctomycetota</taxon>
        <taxon>Planctomycetia</taxon>
        <taxon>Planctomycetales</taxon>
        <taxon>Planctomycetaceae</taxon>
        <taxon>Crateriforma</taxon>
    </lineage>
</organism>
<dbReference type="PANTHER" id="PTHR33164">
    <property type="entry name" value="TRANSCRIPTIONAL REGULATOR, MARR FAMILY"/>
    <property type="match status" value="1"/>
</dbReference>
<reference evidence="5 6" key="1">
    <citation type="submission" date="2019-02" db="EMBL/GenBank/DDBJ databases">
        <title>Deep-cultivation of Planctomycetes and their phenomic and genomic characterization uncovers novel biology.</title>
        <authorList>
            <person name="Wiegand S."/>
            <person name="Jogler M."/>
            <person name="Boedeker C."/>
            <person name="Pinto D."/>
            <person name="Vollmers J."/>
            <person name="Rivas-Marin E."/>
            <person name="Kohn T."/>
            <person name="Peeters S.H."/>
            <person name="Heuer A."/>
            <person name="Rast P."/>
            <person name="Oberbeckmann S."/>
            <person name="Bunk B."/>
            <person name="Jeske O."/>
            <person name="Meyerdierks A."/>
            <person name="Storesund J.E."/>
            <person name="Kallscheuer N."/>
            <person name="Luecker S."/>
            <person name="Lage O.M."/>
            <person name="Pohl T."/>
            <person name="Merkel B.J."/>
            <person name="Hornburger P."/>
            <person name="Mueller R.-W."/>
            <person name="Bruemmer F."/>
            <person name="Labrenz M."/>
            <person name="Spormann A.M."/>
            <person name="Op Den Camp H."/>
            <person name="Overmann J."/>
            <person name="Amann R."/>
            <person name="Jetten M.S.M."/>
            <person name="Mascher T."/>
            <person name="Medema M.H."/>
            <person name="Devos D.P."/>
            <person name="Kaster A.-K."/>
            <person name="Ovreas L."/>
            <person name="Rohde M."/>
            <person name="Galperin M.Y."/>
            <person name="Jogler C."/>
        </authorList>
    </citation>
    <scope>NUCLEOTIDE SEQUENCE [LARGE SCALE GENOMIC DNA]</scope>
    <source>
        <strain evidence="5 6">Pan14r</strain>
    </source>
</reference>
<dbReference type="InterPro" id="IPR023187">
    <property type="entry name" value="Tscrpt_reg_MarR-type_CS"/>
</dbReference>
<dbReference type="GO" id="GO:0006950">
    <property type="term" value="P:response to stress"/>
    <property type="evidence" value="ECO:0007669"/>
    <property type="project" value="TreeGrafter"/>
</dbReference>
<dbReference type="GO" id="GO:0003700">
    <property type="term" value="F:DNA-binding transcription factor activity"/>
    <property type="evidence" value="ECO:0007669"/>
    <property type="project" value="InterPro"/>
</dbReference>
<dbReference type="InterPro" id="IPR036390">
    <property type="entry name" value="WH_DNA-bd_sf"/>
</dbReference>
<dbReference type="OrthoDB" id="9799747at2"/>
<sequence>MKAGGLQRELKRKTPFDSAQQEANLNVIRTADQMINRCGKFFRDYGLTTSQYNVLRILRNEGAALPSLEIGQRMVQTVPAITGLIDRLEKQDLVVRRRCDQDRRVVYVQITAAGKRLLRKIDEPLIDLHHQISGTLTKAELKQVSRLMEKVRAALEASDQ</sequence>
<evidence type="ECO:0000256" key="1">
    <source>
        <dbReference type="ARBA" id="ARBA00023015"/>
    </source>
</evidence>
<keyword evidence="3" id="KW-0804">Transcription</keyword>
<comment type="caution">
    <text evidence="5">The sequence shown here is derived from an EMBL/GenBank/DDBJ whole genome shotgun (WGS) entry which is preliminary data.</text>
</comment>
<feature type="domain" description="HTH marR-type" evidence="4">
    <location>
        <begin position="1"/>
        <end position="153"/>
    </location>
</feature>
<evidence type="ECO:0000256" key="2">
    <source>
        <dbReference type="ARBA" id="ARBA00023125"/>
    </source>
</evidence>
<dbReference type="InterPro" id="IPR039422">
    <property type="entry name" value="MarR/SlyA-like"/>
</dbReference>
<dbReference type="PROSITE" id="PS50995">
    <property type="entry name" value="HTH_MARR_2"/>
    <property type="match status" value="1"/>
</dbReference>
<dbReference type="InterPro" id="IPR036388">
    <property type="entry name" value="WH-like_DNA-bd_sf"/>
</dbReference>
<dbReference type="AlphaFoldDB" id="A0A5C5Y636"/>
<dbReference type="PROSITE" id="PS01117">
    <property type="entry name" value="HTH_MARR_1"/>
    <property type="match status" value="1"/>
</dbReference>
<dbReference type="Pfam" id="PF01047">
    <property type="entry name" value="MarR"/>
    <property type="match status" value="1"/>
</dbReference>
<dbReference type="PRINTS" id="PR00598">
    <property type="entry name" value="HTHMARR"/>
</dbReference>
<keyword evidence="2" id="KW-0238">DNA-binding</keyword>
<evidence type="ECO:0000313" key="5">
    <source>
        <dbReference type="EMBL" id="TWT68922.1"/>
    </source>
</evidence>
<accession>A0A5C5Y636</accession>
<dbReference type="SMART" id="SM00347">
    <property type="entry name" value="HTH_MARR"/>
    <property type="match status" value="1"/>
</dbReference>
<dbReference type="Gene3D" id="1.10.10.10">
    <property type="entry name" value="Winged helix-like DNA-binding domain superfamily/Winged helix DNA-binding domain"/>
    <property type="match status" value="1"/>
</dbReference>
<evidence type="ECO:0000256" key="3">
    <source>
        <dbReference type="ARBA" id="ARBA00023163"/>
    </source>
</evidence>
<dbReference type="EMBL" id="SJPL01000001">
    <property type="protein sequence ID" value="TWT68922.1"/>
    <property type="molecule type" value="Genomic_DNA"/>
</dbReference>
<name>A0A5C5Y636_9PLAN</name>
<dbReference type="Proteomes" id="UP000317238">
    <property type="component" value="Unassembled WGS sequence"/>
</dbReference>
<dbReference type="GO" id="GO:0003677">
    <property type="term" value="F:DNA binding"/>
    <property type="evidence" value="ECO:0007669"/>
    <property type="project" value="UniProtKB-KW"/>
</dbReference>
<dbReference type="SUPFAM" id="SSF46785">
    <property type="entry name" value="Winged helix' DNA-binding domain"/>
    <property type="match status" value="1"/>
</dbReference>
<dbReference type="InterPro" id="IPR000835">
    <property type="entry name" value="HTH_MarR-typ"/>
</dbReference>
<protein>
    <submittedName>
        <fullName evidence="5">HTH-type transcriptional regulator MhqR</fullName>
    </submittedName>
</protein>
<evidence type="ECO:0000259" key="4">
    <source>
        <dbReference type="PROSITE" id="PS50995"/>
    </source>
</evidence>